<evidence type="ECO:0000313" key="1">
    <source>
        <dbReference type="EMBL" id="AYD82437.1"/>
    </source>
</evidence>
<dbReference type="EMBL" id="MH746814">
    <property type="protein sequence ID" value="AYD82437.1"/>
    <property type="molecule type" value="Genomic_DNA"/>
</dbReference>
<proteinExistence type="predicted"/>
<keyword evidence="2" id="KW-1185">Reference proteome</keyword>
<dbReference type="Proteomes" id="UP000269940">
    <property type="component" value="Segment"/>
</dbReference>
<accession>A0A386KBI5</accession>
<evidence type="ECO:0000313" key="2">
    <source>
        <dbReference type="Proteomes" id="UP000269940"/>
    </source>
</evidence>
<gene>
    <name evidence="1" type="ORF">Aci05_160</name>
</gene>
<protein>
    <submittedName>
        <fullName evidence="1">Uncharacterized protein</fullName>
    </submittedName>
</protein>
<name>A0A386KBI5_9CAUD</name>
<organism evidence="1 2">
    <name type="scientific">Acinetobacter phage vB_AbaM_B09_Aci05</name>
    <dbReference type="NCBI Taxonomy" id="2315458"/>
    <lineage>
        <taxon>Viruses</taxon>
        <taxon>Duplodnaviria</taxon>
        <taxon>Heunggongvirae</taxon>
        <taxon>Uroviricota</taxon>
        <taxon>Caudoviricetes</taxon>
        <taxon>Saclayvirus</taxon>
        <taxon>Saclayvirus Aci05</taxon>
    </lineage>
</organism>
<sequence>MWPKCSGDLCYPIPNPYIENPTHLDNEDVYQDISKSGRYSLYDVSSEYGQLRLELLDFLIETIKKDFDLYIDKC</sequence>
<reference evidence="1 2" key="1">
    <citation type="submission" date="2018-08" db="EMBL/GenBank/DDBJ databases">
        <title>Complete genome sequence of five Acinetobacter baumannii phages from Abidjan, Cote d'Ivoire.</title>
        <authorList>
            <person name="Essoh C."/>
            <person name="Vernadet J.-P."/>
            <person name="Vergnaud G."/>
            <person name="Resch G."/>
            <person name="Pourcel C."/>
        </authorList>
    </citation>
    <scope>NUCLEOTIDE SEQUENCE [LARGE SCALE GENOMIC DNA]</scope>
</reference>